<proteinExistence type="inferred from homology"/>
<keyword evidence="5" id="KW-0411">Iron-sulfur</keyword>
<gene>
    <name evidence="8" type="primary">nuoE</name>
    <name evidence="8" type="ORF">GHK86_03120</name>
</gene>
<dbReference type="Gene3D" id="3.40.30.10">
    <property type="entry name" value="Glutaredoxin"/>
    <property type="match status" value="1"/>
</dbReference>
<dbReference type="InterPro" id="IPR002023">
    <property type="entry name" value="NuoE-like"/>
</dbReference>
<dbReference type="InterPro" id="IPR036249">
    <property type="entry name" value="Thioredoxin-like_sf"/>
</dbReference>
<dbReference type="CDD" id="cd03064">
    <property type="entry name" value="TRX_Fd_NuoE"/>
    <property type="match status" value="1"/>
</dbReference>
<organism evidence="8 9">
    <name type="scientific">Acidiferrimicrobium australe</name>
    <dbReference type="NCBI Taxonomy" id="2664430"/>
    <lineage>
        <taxon>Bacteria</taxon>
        <taxon>Bacillati</taxon>
        <taxon>Actinomycetota</taxon>
        <taxon>Acidimicrobiia</taxon>
        <taxon>Acidimicrobiales</taxon>
        <taxon>Acidimicrobiaceae</taxon>
        <taxon>Acidiferrimicrobium</taxon>
    </lineage>
</organism>
<accession>A0ABW9QPI8</accession>
<evidence type="ECO:0000313" key="9">
    <source>
        <dbReference type="Proteomes" id="UP000437736"/>
    </source>
</evidence>
<dbReference type="PANTHER" id="PTHR10371:SF3">
    <property type="entry name" value="NADH DEHYDROGENASE [UBIQUINONE] FLAVOPROTEIN 2, MITOCHONDRIAL"/>
    <property type="match status" value="1"/>
</dbReference>
<feature type="compositionally biased region" description="Low complexity" evidence="7">
    <location>
        <begin position="202"/>
        <end position="211"/>
    </location>
</feature>
<evidence type="ECO:0000256" key="5">
    <source>
        <dbReference type="ARBA" id="ARBA00023014"/>
    </source>
</evidence>
<dbReference type="NCBIfam" id="TIGR01958">
    <property type="entry name" value="nuoE_fam"/>
    <property type="match status" value="1"/>
</dbReference>
<evidence type="ECO:0000256" key="4">
    <source>
        <dbReference type="ARBA" id="ARBA00023004"/>
    </source>
</evidence>
<dbReference type="InterPro" id="IPR042128">
    <property type="entry name" value="NuoE_dom"/>
</dbReference>
<evidence type="ECO:0000256" key="3">
    <source>
        <dbReference type="ARBA" id="ARBA00022723"/>
    </source>
</evidence>
<feature type="region of interest" description="Disordered" evidence="7">
    <location>
        <begin position="184"/>
        <end position="239"/>
    </location>
</feature>
<evidence type="ECO:0000256" key="7">
    <source>
        <dbReference type="SAM" id="MobiDB-lite"/>
    </source>
</evidence>
<dbReference type="Proteomes" id="UP000437736">
    <property type="component" value="Unassembled WGS sequence"/>
</dbReference>
<dbReference type="PANTHER" id="PTHR10371">
    <property type="entry name" value="NADH DEHYDROGENASE UBIQUINONE FLAVOPROTEIN 2, MITOCHONDRIAL"/>
    <property type="match status" value="1"/>
</dbReference>
<dbReference type="Pfam" id="PF01257">
    <property type="entry name" value="2Fe-2S_thioredx"/>
    <property type="match status" value="1"/>
</dbReference>
<comment type="cofactor">
    <cofactor evidence="6">
        <name>[2Fe-2S] cluster</name>
        <dbReference type="ChEBI" id="CHEBI:190135"/>
    </cofactor>
</comment>
<keyword evidence="9" id="KW-1185">Reference proteome</keyword>
<comment type="similarity">
    <text evidence="1">Belongs to the complex I 24 kDa subunit family.</text>
</comment>
<keyword evidence="2" id="KW-0001">2Fe-2S</keyword>
<comment type="caution">
    <text evidence="8">The sequence shown here is derived from an EMBL/GenBank/DDBJ whole genome shotgun (WGS) entry which is preliminary data.</text>
</comment>
<evidence type="ECO:0000256" key="1">
    <source>
        <dbReference type="ARBA" id="ARBA00010643"/>
    </source>
</evidence>
<evidence type="ECO:0000256" key="2">
    <source>
        <dbReference type="ARBA" id="ARBA00022714"/>
    </source>
</evidence>
<keyword evidence="4" id="KW-0408">Iron</keyword>
<reference evidence="8 9" key="1">
    <citation type="submission" date="2019-11" db="EMBL/GenBank/DDBJ databases">
        <title>Acidiferrimicrobium australis gen. nov., sp. nov., an acidophilic and obligately heterotrophic, member of the Actinobacteria that catalyses dissimilatory oxido- reduction of iron isolated from metal-rich acidic water in Chile.</title>
        <authorList>
            <person name="Gonzalez D."/>
            <person name="Huber K."/>
            <person name="Hedrich S."/>
            <person name="Rojas-Villalobos C."/>
            <person name="Quatrini R."/>
            <person name="Dinamarca M.A."/>
            <person name="Schwarz A."/>
            <person name="Canales C."/>
            <person name="Nancucheo I."/>
        </authorList>
    </citation>
    <scope>NUCLEOTIDE SEQUENCE [LARGE SCALE GENOMIC DNA]</scope>
    <source>
        <strain evidence="8 9">USS-CCA1</strain>
    </source>
</reference>
<dbReference type="InterPro" id="IPR041921">
    <property type="entry name" value="NuoE_N"/>
</dbReference>
<dbReference type="PROSITE" id="PS01099">
    <property type="entry name" value="COMPLEX1_24K"/>
    <property type="match status" value="1"/>
</dbReference>
<dbReference type="EMBL" id="WJHE01000124">
    <property type="protein sequence ID" value="MST31720.1"/>
    <property type="molecule type" value="Genomic_DNA"/>
</dbReference>
<sequence length="239" mass="25189">MARLTPHNEQRARDLIAVYPHPRSALIPLLHLLQEQDGHLTADGMEHVGELVGLEAAEVRGTASFYDMFHTEPVGKYLVAVCTNIACLLQGAYELLEHAEERLGVAPGGTTPDGLFTLEDAECLALCGNAPCLTVNWRFFGDVDRERFDEIIRRLAAGELDGEVPPHGTLARVRRTVGVPAAGVSVHGAGGPDPEYVPAPPAESAEPGAPADGVADGVDLETHATTPAVASLDGPGEPS</sequence>
<evidence type="ECO:0000313" key="8">
    <source>
        <dbReference type="EMBL" id="MST31720.1"/>
    </source>
</evidence>
<protein>
    <submittedName>
        <fullName evidence="8">NADH-quinone oxidoreductase subunit NuoE</fullName>
    </submittedName>
</protein>
<name>A0ABW9QPI8_9ACTN</name>
<keyword evidence="3" id="KW-0479">Metal-binding</keyword>
<evidence type="ECO:0000256" key="6">
    <source>
        <dbReference type="ARBA" id="ARBA00034078"/>
    </source>
</evidence>
<dbReference type="Gene3D" id="1.10.10.1590">
    <property type="entry name" value="NADH-quinone oxidoreductase subunit E"/>
    <property type="match status" value="1"/>
</dbReference>
<dbReference type="SUPFAM" id="SSF52833">
    <property type="entry name" value="Thioredoxin-like"/>
    <property type="match status" value="1"/>
</dbReference>